<dbReference type="Proteomes" id="UP000074561">
    <property type="component" value="Chromosome"/>
</dbReference>
<dbReference type="PATRIC" id="fig|279113.9.peg.3516"/>
<accession>A0A127Q723</accession>
<protein>
    <recommendedName>
        <fullName evidence="4 7">Glucans biosynthesis protein G</fullName>
    </recommendedName>
</protein>
<proteinExistence type="inferred from homology"/>
<dbReference type="InterPro" id="IPR023704">
    <property type="entry name" value="MdoG_OpgG"/>
</dbReference>
<sequence length="522" mass="58687" precursor="true">MYLNLSQRTQSRISALARARIAVLPLSAALLLSATVGSAFAFDFDNVAKQAKELAASSYSKPEGSLPKEIANLDYGQYKEIRFRPEKSTWRSQKLPFELAFFHQGYAFDQPVKINEINGQSVREIRFDPNDFDFGALKVDPRKMRGLGFAGFRVHFPLNTPKYKDEVLSFLGASYFRGLGKDQTYGLSARGLAIDTGLSSGEEFPRFTEFWIERPKASDKDLTIYALLNSRRVTGAYRFVLKPGVDSTVDVKAQLYLRENVSKLGLAPLTSMFLHGDNQRSPIDDYRPEVHDSDGLSVASGTGEWIWRPLVNPKRLLVTSYSLSNPAGFGLMQRDRSFASYQDLNAHYENQPSAWVQPKGNWGNGRVELVQIPTPDETNDNIVAFWVPETQPKVGQPFNLEYTLSWQKDAEKRPPLSWVTQTRRGLGVLKKTDDNVIGLVVDFEGPVFKKLSDKVQPEGVVSADDNGKVLEAKVERNDVTGGWRMTVRVRRNEDNKPVELRGFLRGGSTTLSETWSYILPPN</sequence>
<dbReference type="InterPro" id="IPR013783">
    <property type="entry name" value="Ig-like_fold"/>
</dbReference>
<comment type="function">
    <text evidence="7">Involved in the biosynthesis of osmoregulated periplasmic glucans (OPGs).</text>
</comment>
<evidence type="ECO:0000256" key="5">
    <source>
        <dbReference type="ARBA" id="ARBA00022729"/>
    </source>
</evidence>
<evidence type="ECO:0000313" key="10">
    <source>
        <dbReference type="Proteomes" id="UP000074561"/>
    </source>
</evidence>
<dbReference type="HAMAP" id="MF_01069">
    <property type="entry name" value="MdoG_OpgG"/>
    <property type="match status" value="1"/>
</dbReference>
<evidence type="ECO:0000256" key="4">
    <source>
        <dbReference type="ARBA" id="ARBA00015376"/>
    </source>
</evidence>
<gene>
    <name evidence="9" type="primary">mdoG</name>
    <name evidence="7" type="synonym">opgG</name>
    <name evidence="9" type="ORF">CPter91_3547</name>
</gene>
<evidence type="ECO:0000256" key="2">
    <source>
        <dbReference type="ARBA" id="ARBA00005001"/>
    </source>
</evidence>
<organism evidence="9 10">
    <name type="scientific">Collimonas pratensis</name>
    <dbReference type="NCBI Taxonomy" id="279113"/>
    <lineage>
        <taxon>Bacteria</taxon>
        <taxon>Pseudomonadati</taxon>
        <taxon>Pseudomonadota</taxon>
        <taxon>Betaproteobacteria</taxon>
        <taxon>Burkholderiales</taxon>
        <taxon>Oxalobacteraceae</taxon>
        <taxon>Collimonas</taxon>
    </lineage>
</organism>
<reference evidence="9 10" key="1">
    <citation type="submission" date="2015-11" db="EMBL/GenBank/DDBJ databases">
        <title>Exploring the genomic traits of fungus-feeding bacterial genus Collimonas.</title>
        <authorList>
            <person name="Song C."/>
            <person name="Schmidt R."/>
            <person name="de Jager V."/>
            <person name="Krzyzanowska D."/>
            <person name="Jongedijk E."/>
            <person name="Cankar K."/>
            <person name="Beekwilder J."/>
            <person name="van Veen A."/>
            <person name="de Boer W."/>
            <person name="van Veen J.A."/>
            <person name="Garbeva P."/>
        </authorList>
    </citation>
    <scope>NUCLEOTIDE SEQUENCE [LARGE SCALE GENOMIC DNA]</scope>
    <source>
        <strain evidence="9 10">Ter91</strain>
    </source>
</reference>
<dbReference type="Gene3D" id="2.60.40.10">
    <property type="entry name" value="Immunoglobulins"/>
    <property type="match status" value="1"/>
</dbReference>
<dbReference type="InterPro" id="IPR014438">
    <property type="entry name" value="Glucan_biosyn_MdoG/MdoD"/>
</dbReference>
<dbReference type="UniPathway" id="UPA00637"/>
<dbReference type="InterPro" id="IPR014718">
    <property type="entry name" value="GH-type_carb-bd"/>
</dbReference>
<dbReference type="KEGG" id="cpra:CPter91_3547"/>
<name>A0A127Q723_9BURK</name>
<dbReference type="OrthoDB" id="335750at2"/>
<comment type="subcellular location">
    <subcellularLocation>
        <location evidence="1 7">Periplasm</location>
    </subcellularLocation>
</comment>
<dbReference type="GO" id="GO:0030288">
    <property type="term" value="C:outer membrane-bounded periplasmic space"/>
    <property type="evidence" value="ECO:0007669"/>
    <property type="project" value="TreeGrafter"/>
</dbReference>
<evidence type="ECO:0000256" key="1">
    <source>
        <dbReference type="ARBA" id="ARBA00004418"/>
    </source>
</evidence>
<dbReference type="PANTHER" id="PTHR30504">
    <property type="entry name" value="GLUCANS BIOSYNTHESIS PROTEIN"/>
    <property type="match status" value="1"/>
</dbReference>
<dbReference type="PANTHER" id="PTHR30504:SF4">
    <property type="entry name" value="GLUCANS BIOSYNTHESIS PROTEIN G"/>
    <property type="match status" value="1"/>
</dbReference>
<dbReference type="SUPFAM" id="SSF74650">
    <property type="entry name" value="Galactose mutarotase-like"/>
    <property type="match status" value="1"/>
</dbReference>
<keyword evidence="6 7" id="KW-0574">Periplasm</keyword>
<comment type="pathway">
    <text evidence="2 7">Glycan metabolism; osmoregulated periplasmic glucan (OPG) biosynthesis.</text>
</comment>
<evidence type="ECO:0000256" key="6">
    <source>
        <dbReference type="ARBA" id="ARBA00022764"/>
    </source>
</evidence>
<feature type="signal peptide" evidence="7">
    <location>
        <begin position="1"/>
        <end position="41"/>
    </location>
</feature>
<dbReference type="InterPro" id="IPR007444">
    <property type="entry name" value="Glucan_biosyn_MdoG_C"/>
</dbReference>
<dbReference type="AlphaFoldDB" id="A0A127Q723"/>
<feature type="chain" id="PRO_5008999233" description="Glucans biosynthesis protein G" evidence="7">
    <location>
        <begin position="42"/>
        <end position="522"/>
    </location>
</feature>
<dbReference type="SUPFAM" id="SSF81296">
    <property type="entry name" value="E set domains"/>
    <property type="match status" value="1"/>
</dbReference>
<evidence type="ECO:0000256" key="3">
    <source>
        <dbReference type="ARBA" id="ARBA00009284"/>
    </source>
</evidence>
<evidence type="ECO:0000259" key="8">
    <source>
        <dbReference type="Pfam" id="PF04349"/>
    </source>
</evidence>
<dbReference type="GO" id="GO:0030246">
    <property type="term" value="F:carbohydrate binding"/>
    <property type="evidence" value="ECO:0007669"/>
    <property type="project" value="InterPro"/>
</dbReference>
<dbReference type="GO" id="GO:0051274">
    <property type="term" value="P:beta-glucan biosynthetic process"/>
    <property type="evidence" value="ECO:0007669"/>
    <property type="project" value="TreeGrafter"/>
</dbReference>
<dbReference type="FunFam" id="2.70.98.10:FF:000001">
    <property type="entry name" value="Glucans biosynthesis protein G"/>
    <property type="match status" value="1"/>
</dbReference>
<dbReference type="STRING" id="279113.CPter91_3547"/>
<keyword evidence="5 7" id="KW-0732">Signal</keyword>
<evidence type="ECO:0000256" key="7">
    <source>
        <dbReference type="HAMAP-Rule" id="MF_01069"/>
    </source>
</evidence>
<dbReference type="EMBL" id="CP013234">
    <property type="protein sequence ID" value="AMP05868.1"/>
    <property type="molecule type" value="Genomic_DNA"/>
</dbReference>
<dbReference type="RefSeq" id="WP_061942055.1">
    <property type="nucleotide sequence ID" value="NZ_CP013234.1"/>
</dbReference>
<evidence type="ECO:0000313" key="9">
    <source>
        <dbReference type="EMBL" id="AMP05868.1"/>
    </source>
</evidence>
<dbReference type="InterPro" id="IPR011013">
    <property type="entry name" value="Gal_mutarotase_sf_dom"/>
</dbReference>
<dbReference type="InterPro" id="IPR014756">
    <property type="entry name" value="Ig_E-set"/>
</dbReference>
<feature type="domain" description="Glucan biosynthesis periplasmic MdoG C-terminal" evidence="8">
    <location>
        <begin position="42"/>
        <end position="517"/>
    </location>
</feature>
<dbReference type="Pfam" id="PF04349">
    <property type="entry name" value="MdoG"/>
    <property type="match status" value="1"/>
</dbReference>
<dbReference type="GO" id="GO:0003824">
    <property type="term" value="F:catalytic activity"/>
    <property type="evidence" value="ECO:0007669"/>
    <property type="project" value="InterPro"/>
</dbReference>
<dbReference type="PIRSF" id="PIRSF006281">
    <property type="entry name" value="MdoG"/>
    <property type="match status" value="1"/>
</dbReference>
<comment type="similarity">
    <text evidence="3 7">Belongs to the OpgD/OpgG family.</text>
</comment>
<dbReference type="Gene3D" id="2.70.98.10">
    <property type="match status" value="1"/>
</dbReference>